<feature type="compositionally biased region" description="Low complexity" evidence="2">
    <location>
        <begin position="25"/>
        <end position="36"/>
    </location>
</feature>
<feature type="coiled-coil region" evidence="1">
    <location>
        <begin position="223"/>
        <end position="250"/>
    </location>
</feature>
<gene>
    <name evidence="3" type="ORF">BG006_001332</name>
</gene>
<comment type="caution">
    <text evidence="3">The sequence shown here is derived from an EMBL/GenBank/DDBJ whole genome shotgun (WGS) entry which is preliminary data.</text>
</comment>
<feature type="region of interest" description="Disordered" evidence="2">
    <location>
        <begin position="391"/>
        <end position="445"/>
    </location>
</feature>
<feature type="compositionally biased region" description="Polar residues" evidence="2">
    <location>
        <begin position="427"/>
        <end position="445"/>
    </location>
</feature>
<evidence type="ECO:0000313" key="4">
    <source>
        <dbReference type="Proteomes" id="UP000696485"/>
    </source>
</evidence>
<evidence type="ECO:0000313" key="3">
    <source>
        <dbReference type="EMBL" id="KAF9334862.1"/>
    </source>
</evidence>
<feature type="compositionally biased region" description="Low complexity" evidence="2">
    <location>
        <begin position="399"/>
        <end position="424"/>
    </location>
</feature>
<feature type="coiled-coil region" evidence="1">
    <location>
        <begin position="66"/>
        <end position="93"/>
    </location>
</feature>
<dbReference type="AlphaFoldDB" id="A0A9P5SRC8"/>
<protein>
    <submittedName>
        <fullName evidence="3">Uncharacterized protein</fullName>
    </submittedName>
</protein>
<accession>A0A9P5SRC8</accession>
<name>A0A9P5SRC8_9FUNG</name>
<proteinExistence type="predicted"/>
<organism evidence="3 4">
    <name type="scientific">Podila minutissima</name>
    <dbReference type="NCBI Taxonomy" id="64525"/>
    <lineage>
        <taxon>Eukaryota</taxon>
        <taxon>Fungi</taxon>
        <taxon>Fungi incertae sedis</taxon>
        <taxon>Mucoromycota</taxon>
        <taxon>Mortierellomycotina</taxon>
        <taxon>Mortierellomycetes</taxon>
        <taxon>Mortierellales</taxon>
        <taxon>Mortierellaceae</taxon>
        <taxon>Podila</taxon>
    </lineage>
</organism>
<reference evidence="3" key="1">
    <citation type="journal article" date="2020" name="Fungal Divers.">
        <title>Resolving the Mortierellaceae phylogeny through synthesis of multi-gene phylogenetics and phylogenomics.</title>
        <authorList>
            <person name="Vandepol N."/>
            <person name="Liber J."/>
            <person name="Desiro A."/>
            <person name="Na H."/>
            <person name="Kennedy M."/>
            <person name="Barry K."/>
            <person name="Grigoriev I.V."/>
            <person name="Miller A.N."/>
            <person name="O'Donnell K."/>
            <person name="Stajich J.E."/>
            <person name="Bonito G."/>
        </authorList>
    </citation>
    <scope>NUCLEOTIDE SEQUENCE</scope>
    <source>
        <strain evidence="3">NVP1</strain>
    </source>
</reference>
<dbReference type="EMBL" id="JAAAUY010000126">
    <property type="protein sequence ID" value="KAF9334862.1"/>
    <property type="molecule type" value="Genomic_DNA"/>
</dbReference>
<sequence>MSTIDLALLPISAPILVPGTQREPTTPSLSSSNTSTSTTIIVTKEQGGSLSRFPSIGNTKKLLLENLTLRSKVAELERYLRGLKEELILAHRQVHSKNLEAKISQERKAVEIHELGQHIQRCEFDLLAKTAECEALQNRLAYQTKEQVTKLKHIHTLENEIMDYKRMSVMSGGAASTISTATGSNRIMSRHSRSSADLTTGTNNNININSVRSSTVLEADSMIKRLKEDNACKEDQIKELTERLERLEKLGLERAQGHEEDKTQEVDEEKHQDMILGSDSYASFNTASTTGQQPHQQQQMSTSLSVNSVGYDVSVEHPKLLAKYQALRMSHAQASEYVDNLESENRELKVQLLEVTPAPLSSTDITDSSSVIAPTLVKSISTALLAPLDTDSATKDGYPSIPSPASTNPSSASSASPSSAVAPALTPKSSLRYNRDGQSSPTPSA</sequence>
<keyword evidence="4" id="KW-1185">Reference proteome</keyword>
<dbReference type="Proteomes" id="UP000696485">
    <property type="component" value="Unassembled WGS sequence"/>
</dbReference>
<keyword evidence="1" id="KW-0175">Coiled coil</keyword>
<feature type="region of interest" description="Disordered" evidence="2">
    <location>
        <begin position="17"/>
        <end position="36"/>
    </location>
</feature>
<evidence type="ECO:0000256" key="2">
    <source>
        <dbReference type="SAM" id="MobiDB-lite"/>
    </source>
</evidence>
<evidence type="ECO:0000256" key="1">
    <source>
        <dbReference type="SAM" id="Coils"/>
    </source>
</evidence>